<sequence length="451" mass="48817">MLKRKASLTATALMLLMSGVLAACGGGDNNKENASTPTSGTSKNGAAETAQLKGDFEIQYFVGGYGDAWWKSMIAGFKELHPDLNIKESAGPKINDQMKPRWIKNDPPDLVYIDGAGGLDVGQAVKDGQLMDLTEWFASAENVDGEKLSDVVITQPSAIEGKLYTVPLVFGSWGTFYDKALFSKNGWEAPKDFDSFVTVSEKIKAAGIAPYIHPGVYTGYLIGGFLFPAMVSANGDDPSILQDVSDLKPGIFKSEPVMKAVGQLVTMRDKGLIDKAAVALNHTDSQMQFLQHKDAFIPNGLWLPNEMAKDTPEGFEFGYIPSISQAPGGKYVANPYTSPMAIASKAKNPEAAKAFIQYIFTKKAAIEWAEKTGALMNLKVDLDSSKASEVSKGAIKFYSSDNLIVAPAVPIQADVNKEMENATLALTDNKIQADEWAERMEKIAEKVRSQK</sequence>
<dbReference type="Proteomes" id="UP000558113">
    <property type="component" value="Unassembled WGS sequence"/>
</dbReference>
<evidence type="ECO:0000313" key="2">
    <source>
        <dbReference type="EMBL" id="NBC67574.1"/>
    </source>
</evidence>
<evidence type="ECO:0000256" key="1">
    <source>
        <dbReference type="SAM" id="SignalP"/>
    </source>
</evidence>
<dbReference type="InterPro" id="IPR006059">
    <property type="entry name" value="SBP"/>
</dbReference>
<dbReference type="EMBL" id="JAAAMU010000001">
    <property type="protein sequence ID" value="NBC67574.1"/>
    <property type="molecule type" value="Genomic_DNA"/>
</dbReference>
<dbReference type="PROSITE" id="PS51257">
    <property type="entry name" value="PROKAR_LIPOPROTEIN"/>
    <property type="match status" value="1"/>
</dbReference>
<dbReference type="AlphaFoldDB" id="A0A7X4YLH0"/>
<proteinExistence type="predicted"/>
<gene>
    <name evidence="2" type="ORF">GT003_01015</name>
</gene>
<dbReference type="InterPro" id="IPR050490">
    <property type="entry name" value="Bact_solute-bd_prot1"/>
</dbReference>
<dbReference type="PANTHER" id="PTHR43649">
    <property type="entry name" value="ARABINOSE-BINDING PROTEIN-RELATED"/>
    <property type="match status" value="1"/>
</dbReference>
<evidence type="ECO:0000313" key="3">
    <source>
        <dbReference type="Proteomes" id="UP000558113"/>
    </source>
</evidence>
<dbReference type="RefSeq" id="WP_161693504.1">
    <property type="nucleotide sequence ID" value="NZ_JAAAMU010000001.1"/>
</dbReference>
<feature type="chain" id="PRO_5031364059" evidence="1">
    <location>
        <begin position="23"/>
        <end position="451"/>
    </location>
</feature>
<comment type="caution">
    <text evidence="2">The sequence shown here is derived from an EMBL/GenBank/DDBJ whole genome shotgun (WGS) entry which is preliminary data.</text>
</comment>
<keyword evidence="3" id="KW-1185">Reference proteome</keyword>
<keyword evidence="1" id="KW-0732">Signal</keyword>
<dbReference type="PANTHER" id="PTHR43649:SF12">
    <property type="entry name" value="DIACETYLCHITOBIOSE BINDING PROTEIN DASA"/>
    <property type="match status" value="1"/>
</dbReference>
<accession>A0A7X4YLH0</accession>
<feature type="signal peptide" evidence="1">
    <location>
        <begin position="1"/>
        <end position="22"/>
    </location>
</feature>
<dbReference type="SUPFAM" id="SSF53850">
    <property type="entry name" value="Periplasmic binding protein-like II"/>
    <property type="match status" value="1"/>
</dbReference>
<reference evidence="2 3" key="1">
    <citation type="submission" date="2020-01" db="EMBL/GenBank/DDBJ databases">
        <title>Paenibacillus soybeanensis sp. nov. isolated from the nodules of soybean (Glycine max(L.) Merr).</title>
        <authorList>
            <person name="Wang H."/>
        </authorList>
    </citation>
    <scope>NUCLEOTIDE SEQUENCE [LARGE SCALE GENOMIC DNA]</scope>
    <source>
        <strain evidence="2 3">DSM 23054</strain>
    </source>
</reference>
<organism evidence="2 3">
    <name type="scientific">Paenibacillus sacheonensis</name>
    <dbReference type="NCBI Taxonomy" id="742054"/>
    <lineage>
        <taxon>Bacteria</taxon>
        <taxon>Bacillati</taxon>
        <taxon>Bacillota</taxon>
        <taxon>Bacilli</taxon>
        <taxon>Bacillales</taxon>
        <taxon>Paenibacillaceae</taxon>
        <taxon>Paenibacillus</taxon>
    </lineage>
</organism>
<dbReference type="OrthoDB" id="94797at2"/>
<protein>
    <submittedName>
        <fullName evidence="2">Extracellular solute-binding protein</fullName>
    </submittedName>
</protein>
<name>A0A7X4YLH0_9BACL</name>
<dbReference type="Gene3D" id="3.40.190.10">
    <property type="entry name" value="Periplasmic binding protein-like II"/>
    <property type="match status" value="1"/>
</dbReference>
<dbReference type="Pfam" id="PF01547">
    <property type="entry name" value="SBP_bac_1"/>
    <property type="match status" value="1"/>
</dbReference>